<evidence type="ECO:0000313" key="2">
    <source>
        <dbReference type="Proteomes" id="UP000724584"/>
    </source>
</evidence>
<dbReference type="Proteomes" id="UP000724584">
    <property type="component" value="Unassembled WGS sequence"/>
</dbReference>
<accession>A0ACB7PAP5</accession>
<dbReference type="EMBL" id="JAGIZQ010000003">
    <property type="protein sequence ID" value="KAH6635844.1"/>
    <property type="molecule type" value="Genomic_DNA"/>
</dbReference>
<organism evidence="1 2">
    <name type="scientific">Chaetomium tenue</name>
    <dbReference type="NCBI Taxonomy" id="1854479"/>
    <lineage>
        <taxon>Eukaryota</taxon>
        <taxon>Fungi</taxon>
        <taxon>Dikarya</taxon>
        <taxon>Ascomycota</taxon>
        <taxon>Pezizomycotina</taxon>
        <taxon>Sordariomycetes</taxon>
        <taxon>Sordariomycetidae</taxon>
        <taxon>Sordariales</taxon>
        <taxon>Chaetomiaceae</taxon>
        <taxon>Chaetomium</taxon>
    </lineage>
</organism>
<gene>
    <name evidence="1" type="ORF">F5144DRAFT_565602</name>
</gene>
<keyword evidence="2" id="KW-1185">Reference proteome</keyword>
<comment type="caution">
    <text evidence="1">The sequence shown here is derived from an EMBL/GenBank/DDBJ whole genome shotgun (WGS) entry which is preliminary data.</text>
</comment>
<proteinExistence type="predicted"/>
<protein>
    <submittedName>
        <fullName evidence="1">Uncharacterized protein</fullName>
    </submittedName>
</protein>
<evidence type="ECO:0000313" key="1">
    <source>
        <dbReference type="EMBL" id="KAH6635844.1"/>
    </source>
</evidence>
<reference evidence="1 2" key="1">
    <citation type="journal article" date="2021" name="Nat. Commun.">
        <title>Genetic determinants of endophytism in the Arabidopsis root mycobiome.</title>
        <authorList>
            <person name="Mesny F."/>
            <person name="Miyauchi S."/>
            <person name="Thiergart T."/>
            <person name="Pickel B."/>
            <person name="Atanasova L."/>
            <person name="Karlsson M."/>
            <person name="Huettel B."/>
            <person name="Barry K.W."/>
            <person name="Haridas S."/>
            <person name="Chen C."/>
            <person name="Bauer D."/>
            <person name="Andreopoulos W."/>
            <person name="Pangilinan J."/>
            <person name="LaButti K."/>
            <person name="Riley R."/>
            <person name="Lipzen A."/>
            <person name="Clum A."/>
            <person name="Drula E."/>
            <person name="Henrissat B."/>
            <person name="Kohler A."/>
            <person name="Grigoriev I.V."/>
            <person name="Martin F.M."/>
            <person name="Hacquard S."/>
        </authorList>
    </citation>
    <scope>NUCLEOTIDE SEQUENCE [LARGE SCALE GENOMIC DNA]</scope>
    <source>
        <strain evidence="1 2">MPI-SDFR-AT-0079</strain>
    </source>
</reference>
<name>A0ACB7PAP5_9PEZI</name>
<sequence length="262" mass="29638">MRVEADVVRWGDEHLAYHVNHALYARFGLIMESFSEYEVDECRPDKLWRRCHNTEDHQHDCVALFESKIKDAIEKDQFQAAQLLPGEDPQQKIQDALDEGLEKGTHFRDKSLKIMCQAAKYARNTHFNTNYVALFDSNYLFLCVFSREDPSHLRATLVPCQGKNNVDARRALLGWLIEAWEENREGRNSHAPPHPGDKENKMKAAAKKAAKEQAAAEKAAEAASRGHGDGPASRTEGSGSKPTKPTKPTKTVKISEENNTRR</sequence>